<keyword evidence="3" id="KW-1185">Reference proteome</keyword>
<proteinExistence type="predicted"/>
<feature type="compositionally biased region" description="Basic residues" evidence="1">
    <location>
        <begin position="278"/>
        <end position="289"/>
    </location>
</feature>
<dbReference type="Proteomes" id="UP000230750">
    <property type="component" value="Unassembled WGS sequence"/>
</dbReference>
<evidence type="ECO:0000313" key="2">
    <source>
        <dbReference type="EMBL" id="PIK53428.1"/>
    </source>
</evidence>
<name>A0A2G8KZK0_STIJA</name>
<feature type="compositionally biased region" description="Basic and acidic residues" evidence="1">
    <location>
        <begin position="143"/>
        <end position="166"/>
    </location>
</feature>
<dbReference type="EMBL" id="MRZV01000287">
    <property type="protein sequence ID" value="PIK53428.1"/>
    <property type="molecule type" value="Genomic_DNA"/>
</dbReference>
<feature type="compositionally biased region" description="Basic residues" evidence="1">
    <location>
        <begin position="85"/>
        <end position="101"/>
    </location>
</feature>
<comment type="caution">
    <text evidence="2">The sequence shown here is derived from an EMBL/GenBank/DDBJ whole genome shotgun (WGS) entry which is preliminary data.</text>
</comment>
<accession>A0A2G8KZK0</accession>
<feature type="region of interest" description="Disordered" evidence="1">
    <location>
        <begin position="56"/>
        <end position="110"/>
    </location>
</feature>
<sequence length="289" mass="32443">MFKGKKGEKPFIHITDVSVQYSTIVFPERDGKGTPHNSIVADDSLQVSCGIQEFEEGAQDVPPNLPMRDDQRSECKKHSGTATPPRRRRSHSSPHTPRGKKISSSERCEQIEECNSNENYKTRTLPSAEAPWHDDVFMVETPKNEETHQEKMVAERVERGKQDTPTRKMKKFFRTGRHASDLGATQDIMQAVQAMQKKVRRKSSGESGDSSSDLGYSSNSHEVGSVGASGSVPSHQETVPTSLRNPPPIPGSMRNTELEKAMTRRKLSKQNSIDLKKMKWKRKMSVPRS</sequence>
<feature type="compositionally biased region" description="Basic and acidic residues" evidence="1">
    <location>
        <begin position="67"/>
        <end position="77"/>
    </location>
</feature>
<protein>
    <submittedName>
        <fullName evidence="2">Uncharacterized protein</fullName>
    </submittedName>
</protein>
<organism evidence="2 3">
    <name type="scientific">Stichopus japonicus</name>
    <name type="common">Sea cucumber</name>
    <dbReference type="NCBI Taxonomy" id="307972"/>
    <lineage>
        <taxon>Eukaryota</taxon>
        <taxon>Metazoa</taxon>
        <taxon>Echinodermata</taxon>
        <taxon>Eleutherozoa</taxon>
        <taxon>Echinozoa</taxon>
        <taxon>Holothuroidea</taxon>
        <taxon>Aspidochirotacea</taxon>
        <taxon>Aspidochirotida</taxon>
        <taxon>Stichopodidae</taxon>
        <taxon>Apostichopus</taxon>
    </lineage>
</organism>
<reference evidence="2 3" key="1">
    <citation type="journal article" date="2017" name="PLoS Biol.">
        <title>The sea cucumber genome provides insights into morphological evolution and visceral regeneration.</title>
        <authorList>
            <person name="Zhang X."/>
            <person name="Sun L."/>
            <person name="Yuan J."/>
            <person name="Sun Y."/>
            <person name="Gao Y."/>
            <person name="Zhang L."/>
            <person name="Li S."/>
            <person name="Dai H."/>
            <person name="Hamel J.F."/>
            <person name="Liu C."/>
            <person name="Yu Y."/>
            <person name="Liu S."/>
            <person name="Lin W."/>
            <person name="Guo K."/>
            <person name="Jin S."/>
            <person name="Xu P."/>
            <person name="Storey K.B."/>
            <person name="Huan P."/>
            <person name="Zhang T."/>
            <person name="Zhou Y."/>
            <person name="Zhang J."/>
            <person name="Lin C."/>
            <person name="Li X."/>
            <person name="Xing L."/>
            <person name="Huo D."/>
            <person name="Sun M."/>
            <person name="Wang L."/>
            <person name="Mercier A."/>
            <person name="Li F."/>
            <person name="Yang H."/>
            <person name="Xiang J."/>
        </authorList>
    </citation>
    <scope>NUCLEOTIDE SEQUENCE [LARGE SCALE GENOMIC DNA]</scope>
    <source>
        <strain evidence="2">Shaxun</strain>
        <tissue evidence="2">Muscle</tissue>
    </source>
</reference>
<evidence type="ECO:0000313" key="3">
    <source>
        <dbReference type="Proteomes" id="UP000230750"/>
    </source>
</evidence>
<feature type="compositionally biased region" description="Polar residues" evidence="1">
    <location>
        <begin position="233"/>
        <end position="244"/>
    </location>
</feature>
<feature type="compositionally biased region" description="Low complexity" evidence="1">
    <location>
        <begin position="205"/>
        <end position="232"/>
    </location>
</feature>
<dbReference type="AlphaFoldDB" id="A0A2G8KZK0"/>
<gene>
    <name evidence="2" type="ORF">BSL78_09658</name>
</gene>
<feature type="compositionally biased region" description="Basic residues" evidence="1">
    <location>
        <begin position="167"/>
        <end position="177"/>
    </location>
</feature>
<feature type="region of interest" description="Disordered" evidence="1">
    <location>
        <begin position="143"/>
        <end position="289"/>
    </location>
</feature>
<evidence type="ECO:0000256" key="1">
    <source>
        <dbReference type="SAM" id="MobiDB-lite"/>
    </source>
</evidence>